<dbReference type="GO" id="GO:0046677">
    <property type="term" value="P:response to antibiotic"/>
    <property type="evidence" value="ECO:0007669"/>
    <property type="project" value="UniProtKB-KW"/>
</dbReference>
<dbReference type="OrthoDB" id="9810654at2"/>
<keyword evidence="2" id="KW-1003">Cell membrane</keyword>
<dbReference type="RefSeq" id="WP_071139948.1">
    <property type="nucleotide sequence ID" value="NZ_CP035282.1"/>
</dbReference>
<evidence type="ECO:0000256" key="6">
    <source>
        <dbReference type="RuleBase" id="RU363042"/>
    </source>
</evidence>
<comment type="catalytic activity">
    <reaction evidence="6">
        <text>L-lysyl-tRNA(Lys) + a 1,2-diacyl-sn-glycero-3-phospho-(1'-sn-glycerol) = a 1,2-diacyl-sn-glycero-3-phospho-1'-(3'-O-L-lysyl)-sn-glycerol + tRNA(Lys)</text>
        <dbReference type="Rhea" id="RHEA:10668"/>
        <dbReference type="Rhea" id="RHEA-COMP:9696"/>
        <dbReference type="Rhea" id="RHEA-COMP:9697"/>
        <dbReference type="ChEBI" id="CHEBI:64716"/>
        <dbReference type="ChEBI" id="CHEBI:75792"/>
        <dbReference type="ChEBI" id="CHEBI:78442"/>
        <dbReference type="ChEBI" id="CHEBI:78529"/>
        <dbReference type="EC" id="2.3.2.3"/>
    </reaction>
</comment>
<keyword evidence="4 6" id="KW-1133">Transmembrane helix</keyword>
<accession>A0A410QEY1</accession>
<feature type="transmembrane region" description="Helical" evidence="6">
    <location>
        <begin position="7"/>
        <end position="24"/>
    </location>
</feature>
<keyword evidence="6" id="KW-0443">Lipid metabolism</keyword>
<dbReference type="NCBIfam" id="TIGR00374">
    <property type="entry name" value="flippase-like domain"/>
    <property type="match status" value="1"/>
</dbReference>
<evidence type="ECO:0000313" key="7">
    <source>
        <dbReference type="EMBL" id="QAT62475.1"/>
    </source>
</evidence>
<dbReference type="PANTHER" id="PTHR37693:SF1">
    <property type="entry name" value="INTEGRAL MEMBRANE PROTEIN"/>
    <property type="match status" value="1"/>
</dbReference>
<dbReference type="Pfam" id="PF03706">
    <property type="entry name" value="LPG_synthase_TM"/>
    <property type="match status" value="1"/>
</dbReference>
<dbReference type="GO" id="GO:0050071">
    <property type="term" value="F:phosphatidylglycerol lysyltransferase activity"/>
    <property type="evidence" value="ECO:0007669"/>
    <property type="project" value="UniProtKB-EC"/>
</dbReference>
<dbReference type="Proteomes" id="UP000287969">
    <property type="component" value="Chromosome"/>
</dbReference>
<evidence type="ECO:0000256" key="3">
    <source>
        <dbReference type="ARBA" id="ARBA00022692"/>
    </source>
</evidence>
<keyword evidence="5 6" id="KW-0472">Membrane</keyword>
<name>A0A410QEY1_9FIRM</name>
<feature type="transmembrane region" description="Helical" evidence="6">
    <location>
        <begin position="44"/>
        <end position="64"/>
    </location>
</feature>
<evidence type="ECO:0000313" key="8">
    <source>
        <dbReference type="Proteomes" id="UP000287969"/>
    </source>
</evidence>
<keyword evidence="3 6" id="KW-0812">Transmembrane</keyword>
<feature type="transmembrane region" description="Helical" evidence="6">
    <location>
        <begin position="258"/>
        <end position="277"/>
    </location>
</feature>
<comment type="similarity">
    <text evidence="6">Belongs to the LPG synthase family.</text>
</comment>
<dbReference type="GO" id="GO:0005886">
    <property type="term" value="C:plasma membrane"/>
    <property type="evidence" value="ECO:0007669"/>
    <property type="project" value="UniProtKB-SubCell"/>
</dbReference>
<gene>
    <name evidence="6" type="primary">mprF</name>
    <name evidence="7" type="ORF">EQM13_13330</name>
</gene>
<feature type="transmembrane region" description="Helical" evidence="6">
    <location>
        <begin position="229"/>
        <end position="252"/>
    </location>
</feature>
<dbReference type="EMBL" id="CP035282">
    <property type="protein sequence ID" value="QAT62475.1"/>
    <property type="molecule type" value="Genomic_DNA"/>
</dbReference>
<protein>
    <recommendedName>
        <fullName evidence="6">Phosphatidylglycerol lysyltransferase</fullName>
        <ecNumber evidence="6">2.3.2.3</ecNumber>
    </recommendedName>
    <alternativeName>
        <fullName evidence="6">Lysylphosphatidylglycerol synthase</fullName>
    </alternativeName>
</protein>
<dbReference type="KEGG" id="spoa:EQM13_13330"/>
<sequence>MNKNRRNNVSLVLVIAFFLIFIFINKDLKDFPEVIIAANTKYLIVAVLLMFGNWALDGIILNVLTNKIYGKVKFLKSFRFSLVGQYYSAITPFSAGGQPAQIYLMSKDSIPVSKSSLILFNKFVIYQAAVTLYYLIMFIFKFNFVSVNAKSVLPFAIFGLFLYVVVLIGITLLFYKPSWIKPIVLTLYKFLSKIKIMKNLEKYKYKIEKFVEEYEISAEKIKRNRNNNLGLFLLSTIQITFDLSVTYFVYLSMHLRKAAYLDVIAVQSIVYLVAVFMPTPGSIGASEGGYYLLFKPIFTKNLILHSLILWRAINYYLKILITGFVTFIDHLIRRRKKIVI</sequence>
<keyword evidence="6" id="KW-0046">Antibiotic resistance</keyword>
<dbReference type="EC" id="2.3.2.3" evidence="6"/>
<dbReference type="AlphaFoldDB" id="A0A410QEY1"/>
<evidence type="ECO:0000256" key="2">
    <source>
        <dbReference type="ARBA" id="ARBA00022475"/>
    </source>
</evidence>
<dbReference type="GO" id="GO:0006629">
    <property type="term" value="P:lipid metabolic process"/>
    <property type="evidence" value="ECO:0007669"/>
    <property type="project" value="UniProtKB-KW"/>
</dbReference>
<proteinExistence type="inferred from homology"/>
<keyword evidence="8" id="KW-1185">Reference proteome</keyword>
<comment type="function">
    <text evidence="6">Catalyzes the transfer of a lysyl group from L-lysyl-tRNA(Lys) to membrane-bound phosphatidylglycerol (PG), which produces lysylphosphatidylglycerol (LPG), a major component of the bacterial membrane with a positive net charge. LPG synthesis contributes to bacterial virulence as it is involved in the resistance mechanism against cationic antimicrobial peptides (CAMP) produces by the host's immune system (defensins, cathelicidins) and by the competing microorganisms.</text>
</comment>
<organism evidence="7 8">
    <name type="scientific">Acidilutibacter cellobiosedens</name>
    <dbReference type="NCBI Taxonomy" id="2507161"/>
    <lineage>
        <taxon>Bacteria</taxon>
        <taxon>Bacillati</taxon>
        <taxon>Bacillota</taxon>
        <taxon>Tissierellia</taxon>
        <taxon>Tissierellales</taxon>
        <taxon>Acidilutibacteraceae</taxon>
        <taxon>Acidilutibacter</taxon>
    </lineage>
</organism>
<feature type="transmembrane region" description="Helical" evidence="6">
    <location>
        <begin position="152"/>
        <end position="175"/>
    </location>
</feature>
<dbReference type="InterPro" id="IPR022791">
    <property type="entry name" value="L-PG_synthase/AglD"/>
</dbReference>
<evidence type="ECO:0000256" key="5">
    <source>
        <dbReference type="ARBA" id="ARBA00023136"/>
    </source>
</evidence>
<feature type="transmembrane region" description="Helical" evidence="6">
    <location>
        <begin position="123"/>
        <end position="140"/>
    </location>
</feature>
<evidence type="ECO:0000256" key="4">
    <source>
        <dbReference type="ARBA" id="ARBA00022989"/>
    </source>
</evidence>
<feature type="transmembrane region" description="Helical" evidence="6">
    <location>
        <begin position="315"/>
        <end position="332"/>
    </location>
</feature>
<dbReference type="PANTHER" id="PTHR37693">
    <property type="entry name" value="PHOSPHATIDYLGLYCEROL LYSYLTRANSFERASE"/>
    <property type="match status" value="1"/>
</dbReference>
<reference evidence="8" key="1">
    <citation type="submission" date="2019-01" db="EMBL/GenBank/DDBJ databases">
        <title>Draft genomes of a novel of Sporanaerobacter strains.</title>
        <authorList>
            <person name="Ma S."/>
        </authorList>
    </citation>
    <scope>NUCLEOTIDE SEQUENCE [LARGE SCALE GENOMIC DNA]</scope>
    <source>
        <strain evidence="8">NJN-17</strain>
    </source>
</reference>
<keyword evidence="6" id="KW-0808">Transferase</keyword>
<comment type="subcellular location">
    <subcellularLocation>
        <location evidence="1 6">Cell membrane</location>
        <topology evidence="1 6">Multi-pass membrane protein</topology>
    </subcellularLocation>
</comment>
<evidence type="ECO:0000256" key="1">
    <source>
        <dbReference type="ARBA" id="ARBA00004651"/>
    </source>
</evidence>